<dbReference type="AlphaFoldDB" id="A0A821SX44"/>
<evidence type="ECO:0000313" key="2">
    <source>
        <dbReference type="EMBL" id="CAF4865869.1"/>
    </source>
</evidence>
<name>A0A821SX44_9NEOP</name>
<dbReference type="Proteomes" id="UP000663880">
    <property type="component" value="Unassembled WGS sequence"/>
</dbReference>
<evidence type="ECO:0000256" key="1">
    <source>
        <dbReference type="SAM" id="MobiDB-lite"/>
    </source>
</evidence>
<evidence type="ECO:0000313" key="3">
    <source>
        <dbReference type="Proteomes" id="UP000663880"/>
    </source>
</evidence>
<proteinExistence type="predicted"/>
<protein>
    <submittedName>
        <fullName evidence="2">Uncharacterized protein</fullName>
    </submittedName>
</protein>
<reference evidence="2" key="1">
    <citation type="submission" date="2021-02" db="EMBL/GenBank/DDBJ databases">
        <authorList>
            <person name="Steward A R."/>
        </authorList>
    </citation>
    <scope>NUCLEOTIDE SEQUENCE</scope>
</reference>
<feature type="region of interest" description="Disordered" evidence="1">
    <location>
        <begin position="1"/>
        <end position="23"/>
    </location>
</feature>
<accession>A0A821SX44</accession>
<comment type="caution">
    <text evidence="2">The sequence shown here is derived from an EMBL/GenBank/DDBJ whole genome shotgun (WGS) entry which is preliminary data.</text>
</comment>
<keyword evidence="3" id="KW-1185">Reference proteome</keyword>
<organism evidence="2 3">
    <name type="scientific">Pieris macdunnoughi</name>
    <dbReference type="NCBI Taxonomy" id="345717"/>
    <lineage>
        <taxon>Eukaryota</taxon>
        <taxon>Metazoa</taxon>
        <taxon>Ecdysozoa</taxon>
        <taxon>Arthropoda</taxon>
        <taxon>Hexapoda</taxon>
        <taxon>Insecta</taxon>
        <taxon>Pterygota</taxon>
        <taxon>Neoptera</taxon>
        <taxon>Endopterygota</taxon>
        <taxon>Lepidoptera</taxon>
        <taxon>Glossata</taxon>
        <taxon>Ditrysia</taxon>
        <taxon>Papilionoidea</taxon>
        <taxon>Pieridae</taxon>
        <taxon>Pierinae</taxon>
        <taxon>Pieris</taxon>
    </lineage>
</organism>
<dbReference type="EMBL" id="CAJOBZ010000021">
    <property type="protein sequence ID" value="CAF4865869.1"/>
    <property type="molecule type" value="Genomic_DNA"/>
</dbReference>
<sequence length="79" mass="8441">MVYGSSNFPSRVRGKNKCQPFSGRTAKYGKPKCEARDDIGNGGSVALLWKPLSMATGIGRKIQDGGSISIDGESFPTPY</sequence>
<gene>
    <name evidence="2" type="ORF">PMACD_LOCUS8323</name>
</gene>